<name>F2LRQ2_BURGS</name>
<sequence length="225" mass="24217">MRIIKFTALCALMAAGVAHADTADVTVKGVITPPACQASFTGGADLDWGKIPHANLNPTDFTQLDPKPVTLSMQCADGLKTHVAFWAQDPNKDSALAAKRIGTLPNGEEQARVFGIGNDPVNHNKIGNFTMITKSSSYDATENKTNFGYSAGHSETTTAFSAVPFGYGYNQNEQYTVLDAALKPASANAFTFSFDVVPQINHGNLITNTQEVPFNGKAQFFVRYF</sequence>
<dbReference type="InterPro" id="IPR010546">
    <property type="entry name" value="DUF1120"/>
</dbReference>
<proteinExistence type="predicted"/>
<keyword evidence="2" id="KW-0614">Plasmid</keyword>
<dbReference type="EMBL" id="CP002601">
    <property type="protein sequence ID" value="AEA65546.1"/>
    <property type="molecule type" value="Genomic_DNA"/>
</dbReference>
<geneLocation type="plasmid" evidence="2 3">
    <name>bgla_1p</name>
</geneLocation>
<dbReference type="RefSeq" id="WP_013699924.1">
    <property type="nucleotide sequence ID" value="NC_015382.1"/>
</dbReference>
<accession>F2LRQ2</accession>
<gene>
    <name evidence="2" type="ordered locus">bgla_1p1520</name>
</gene>
<organism evidence="2 3">
    <name type="scientific">Burkholderia gladioli (strain BSR3)</name>
    <dbReference type="NCBI Taxonomy" id="999541"/>
    <lineage>
        <taxon>Bacteria</taxon>
        <taxon>Pseudomonadati</taxon>
        <taxon>Pseudomonadota</taxon>
        <taxon>Betaproteobacteria</taxon>
        <taxon>Burkholderiales</taxon>
        <taxon>Burkholderiaceae</taxon>
        <taxon>Burkholderia</taxon>
    </lineage>
</organism>
<evidence type="ECO:0000313" key="2">
    <source>
        <dbReference type="EMBL" id="AEA65546.1"/>
    </source>
</evidence>
<feature type="signal peptide" evidence="1">
    <location>
        <begin position="1"/>
        <end position="20"/>
    </location>
</feature>
<evidence type="ECO:0000313" key="3">
    <source>
        <dbReference type="Proteomes" id="UP000008316"/>
    </source>
</evidence>
<dbReference type="Proteomes" id="UP000008316">
    <property type="component" value="Plasmid bgla_1p"/>
</dbReference>
<feature type="chain" id="PRO_5003285841" evidence="1">
    <location>
        <begin position="21"/>
        <end position="225"/>
    </location>
</feature>
<keyword evidence="3" id="KW-1185">Reference proteome</keyword>
<dbReference type="AlphaFoldDB" id="F2LRQ2"/>
<dbReference type="Pfam" id="PF06551">
    <property type="entry name" value="DUF1120"/>
    <property type="match status" value="1"/>
</dbReference>
<evidence type="ECO:0000256" key="1">
    <source>
        <dbReference type="SAM" id="SignalP"/>
    </source>
</evidence>
<keyword evidence="1" id="KW-0732">Signal</keyword>
<protein>
    <submittedName>
        <fullName evidence="2">YhcF</fullName>
    </submittedName>
</protein>
<dbReference type="HOGENOM" id="CLU_1198959_0_0_4"/>
<reference evidence="2 3" key="1">
    <citation type="journal article" date="2011" name="J. Bacteriol.">
        <title>Complete genome sequence of Burkholderia gladioli BSR3.</title>
        <authorList>
            <person name="Seo Y.S."/>
            <person name="Lim J."/>
            <person name="Choi B.S."/>
            <person name="Kim H."/>
            <person name="Goo E."/>
            <person name="Lee B."/>
            <person name="Lim J.S."/>
            <person name="Choi I.Y."/>
            <person name="Moon J.S."/>
            <person name="Kim J."/>
            <person name="Hwang I."/>
        </authorList>
    </citation>
    <scope>NUCLEOTIDE SEQUENCE [LARGE SCALE GENOMIC DNA]</scope>
    <source>
        <strain evidence="3">BSR3</strain>
    </source>
</reference>
<dbReference type="KEGG" id="bgd:bgla_1p1520"/>